<keyword evidence="2 4" id="KW-0863">Zinc-finger</keyword>
<dbReference type="GO" id="GO:0008270">
    <property type="term" value="F:zinc ion binding"/>
    <property type="evidence" value="ECO:0007669"/>
    <property type="project" value="UniProtKB-KW"/>
</dbReference>
<reference evidence="7" key="1">
    <citation type="journal article" date="2021" name="New Phytol.">
        <title>Evolutionary innovations through gain and loss of genes in the ectomycorrhizal Boletales.</title>
        <authorList>
            <person name="Wu G."/>
            <person name="Miyauchi S."/>
            <person name="Morin E."/>
            <person name="Kuo A."/>
            <person name="Drula E."/>
            <person name="Varga T."/>
            <person name="Kohler A."/>
            <person name="Feng B."/>
            <person name="Cao Y."/>
            <person name="Lipzen A."/>
            <person name="Daum C."/>
            <person name="Hundley H."/>
            <person name="Pangilinan J."/>
            <person name="Johnson J."/>
            <person name="Barry K."/>
            <person name="LaButti K."/>
            <person name="Ng V."/>
            <person name="Ahrendt S."/>
            <person name="Min B."/>
            <person name="Choi I.G."/>
            <person name="Park H."/>
            <person name="Plett J.M."/>
            <person name="Magnuson J."/>
            <person name="Spatafora J.W."/>
            <person name="Nagy L.G."/>
            <person name="Henrissat B."/>
            <person name="Grigoriev I.V."/>
            <person name="Yang Z.L."/>
            <person name="Xu J."/>
            <person name="Martin F.M."/>
        </authorList>
    </citation>
    <scope>NUCLEOTIDE SEQUENCE</scope>
    <source>
        <strain evidence="7">KKN 215</strain>
    </source>
</reference>
<gene>
    <name evidence="7" type="ORF">BXZ70DRAFT_1010221</name>
</gene>
<accession>A0A8K0UIW7</accession>
<keyword evidence="8" id="KW-1185">Reference proteome</keyword>
<keyword evidence="3" id="KW-0862">Zinc</keyword>
<dbReference type="Gene3D" id="6.10.140.2220">
    <property type="match status" value="1"/>
</dbReference>
<feature type="region of interest" description="Disordered" evidence="5">
    <location>
        <begin position="306"/>
        <end position="338"/>
    </location>
</feature>
<sequence>MAFLKLSKTRPDKYTDRALWNESWEKDMKIYETFRDKGIPDLSLGGSSPSLKSSNLDELCRDLLTLQSDVRRKAITRLATDQFAEKWADLPAEKRMDHILEALFRTCTASPDFEDFRKWCPDMTVEGLGRDPGSYMDLLGVLTDGVDGQLTVFPHPVVDAILERLRQRSPNAEVFLEMLRLGRTNFVTMVLWRVYLSFHDLDEFLRLKVTGSKKSVKETARNIQSSLKTPQQKKDFRRIRRSILEGGNICWGCGNDERLLKAGTTLLACSGCKKIDQRVLYCSRECQKNDWKVGVANNSPHKQVCGKPWAADSENSAPRAPLAAPRAPGAPQNTFMPNISPRRQPITSERMVVPQIIPPADPEFRRSPALQYQIRLLTKKPDVFPDYTLVMDHPKPDMGISVPDPQVATYFICARTRAFRNGDPASVHTMFTMLKRAAAMLAPPTYSLKKQLEKEFNVDLDQAAGQEWPSPIGAELESAVDIVCLSQRSPVMVQ</sequence>
<proteinExistence type="predicted"/>
<dbReference type="EMBL" id="JAEVFJ010000027">
    <property type="protein sequence ID" value="KAH8093893.1"/>
    <property type="molecule type" value="Genomic_DNA"/>
</dbReference>
<keyword evidence="1" id="KW-0479">Metal-binding</keyword>
<dbReference type="AlphaFoldDB" id="A0A8K0UIW7"/>
<organism evidence="7 8">
    <name type="scientific">Cristinia sonorae</name>
    <dbReference type="NCBI Taxonomy" id="1940300"/>
    <lineage>
        <taxon>Eukaryota</taxon>
        <taxon>Fungi</taxon>
        <taxon>Dikarya</taxon>
        <taxon>Basidiomycota</taxon>
        <taxon>Agaricomycotina</taxon>
        <taxon>Agaricomycetes</taxon>
        <taxon>Agaricomycetidae</taxon>
        <taxon>Agaricales</taxon>
        <taxon>Pleurotineae</taxon>
        <taxon>Stephanosporaceae</taxon>
        <taxon>Cristinia</taxon>
    </lineage>
</organism>
<dbReference type="InterPro" id="IPR002893">
    <property type="entry name" value="Znf_MYND"/>
</dbReference>
<dbReference type="Pfam" id="PF01753">
    <property type="entry name" value="zf-MYND"/>
    <property type="match status" value="1"/>
</dbReference>
<comment type="caution">
    <text evidence="7">The sequence shown here is derived from an EMBL/GenBank/DDBJ whole genome shotgun (WGS) entry which is preliminary data.</text>
</comment>
<feature type="compositionally biased region" description="Low complexity" evidence="5">
    <location>
        <begin position="317"/>
        <end position="331"/>
    </location>
</feature>
<evidence type="ECO:0000313" key="8">
    <source>
        <dbReference type="Proteomes" id="UP000813824"/>
    </source>
</evidence>
<dbReference type="PROSITE" id="PS50865">
    <property type="entry name" value="ZF_MYND_2"/>
    <property type="match status" value="1"/>
</dbReference>
<evidence type="ECO:0000256" key="3">
    <source>
        <dbReference type="ARBA" id="ARBA00022833"/>
    </source>
</evidence>
<evidence type="ECO:0000256" key="2">
    <source>
        <dbReference type="ARBA" id="ARBA00022771"/>
    </source>
</evidence>
<dbReference type="OrthoDB" id="3149405at2759"/>
<evidence type="ECO:0000259" key="6">
    <source>
        <dbReference type="PROSITE" id="PS50865"/>
    </source>
</evidence>
<dbReference type="Proteomes" id="UP000813824">
    <property type="component" value="Unassembled WGS sequence"/>
</dbReference>
<dbReference type="SUPFAM" id="SSF144232">
    <property type="entry name" value="HIT/MYND zinc finger-like"/>
    <property type="match status" value="1"/>
</dbReference>
<evidence type="ECO:0000256" key="4">
    <source>
        <dbReference type="PROSITE-ProRule" id="PRU00134"/>
    </source>
</evidence>
<protein>
    <recommendedName>
        <fullName evidence="6">MYND-type domain-containing protein</fullName>
    </recommendedName>
</protein>
<evidence type="ECO:0000313" key="7">
    <source>
        <dbReference type="EMBL" id="KAH8093893.1"/>
    </source>
</evidence>
<evidence type="ECO:0000256" key="5">
    <source>
        <dbReference type="SAM" id="MobiDB-lite"/>
    </source>
</evidence>
<name>A0A8K0UIW7_9AGAR</name>
<evidence type="ECO:0000256" key="1">
    <source>
        <dbReference type="ARBA" id="ARBA00022723"/>
    </source>
</evidence>
<feature type="domain" description="MYND-type" evidence="6">
    <location>
        <begin position="250"/>
        <end position="305"/>
    </location>
</feature>